<evidence type="ECO:0000313" key="3">
    <source>
        <dbReference type="EMBL" id="KKK91106.1"/>
    </source>
</evidence>
<evidence type="ECO:0000256" key="1">
    <source>
        <dbReference type="ARBA" id="ARBA00022729"/>
    </source>
</evidence>
<dbReference type="Gene3D" id="2.40.40.10">
    <property type="entry name" value="RlpA-like domain"/>
    <property type="match status" value="1"/>
</dbReference>
<dbReference type="InterPro" id="IPR051933">
    <property type="entry name" value="Resuscitation_pf_RpfB"/>
</dbReference>
<dbReference type="InterPro" id="IPR010611">
    <property type="entry name" value="3D_dom"/>
</dbReference>
<dbReference type="SUPFAM" id="SSF50685">
    <property type="entry name" value="Barwin-like endoglucanases"/>
    <property type="match status" value="1"/>
</dbReference>
<reference evidence="3" key="1">
    <citation type="journal article" date="2015" name="Nature">
        <title>Complex archaea that bridge the gap between prokaryotes and eukaryotes.</title>
        <authorList>
            <person name="Spang A."/>
            <person name="Saw J.H."/>
            <person name="Jorgensen S.L."/>
            <person name="Zaremba-Niedzwiedzka K."/>
            <person name="Martijn J."/>
            <person name="Lind A.E."/>
            <person name="van Eijk R."/>
            <person name="Schleper C."/>
            <person name="Guy L."/>
            <person name="Ettema T.J."/>
        </authorList>
    </citation>
    <scope>NUCLEOTIDE SEQUENCE</scope>
</reference>
<dbReference type="CDD" id="cd14667">
    <property type="entry name" value="3D_containing_proteins"/>
    <property type="match status" value="1"/>
</dbReference>
<organism evidence="3">
    <name type="scientific">marine sediment metagenome</name>
    <dbReference type="NCBI Taxonomy" id="412755"/>
    <lineage>
        <taxon>unclassified sequences</taxon>
        <taxon>metagenomes</taxon>
        <taxon>ecological metagenomes</taxon>
    </lineage>
</organism>
<dbReference type="GO" id="GO:0019867">
    <property type="term" value="C:outer membrane"/>
    <property type="evidence" value="ECO:0007669"/>
    <property type="project" value="InterPro"/>
</dbReference>
<feature type="domain" description="3D" evidence="2">
    <location>
        <begin position="92"/>
        <end position="151"/>
    </location>
</feature>
<proteinExistence type="predicted"/>
<dbReference type="Pfam" id="PF06725">
    <property type="entry name" value="3D"/>
    <property type="match status" value="1"/>
</dbReference>
<dbReference type="EMBL" id="LAZR01048801">
    <property type="protein sequence ID" value="KKK91106.1"/>
    <property type="molecule type" value="Genomic_DNA"/>
</dbReference>
<evidence type="ECO:0000259" key="2">
    <source>
        <dbReference type="Pfam" id="PF06725"/>
    </source>
</evidence>
<accession>A0A0F9C358</accession>
<name>A0A0F9C358_9ZZZZ</name>
<dbReference type="GO" id="GO:0009254">
    <property type="term" value="P:peptidoglycan turnover"/>
    <property type="evidence" value="ECO:0007669"/>
    <property type="project" value="InterPro"/>
</dbReference>
<dbReference type="InterPro" id="IPR059180">
    <property type="entry name" value="3D_YorM"/>
</dbReference>
<dbReference type="PANTHER" id="PTHR39160:SF4">
    <property type="entry name" value="RESUSCITATION-PROMOTING FACTOR RPFB"/>
    <property type="match status" value="1"/>
</dbReference>
<dbReference type="AlphaFoldDB" id="A0A0F9C358"/>
<dbReference type="PANTHER" id="PTHR39160">
    <property type="entry name" value="CELL WALL-BINDING PROTEIN YOCH"/>
    <property type="match status" value="1"/>
</dbReference>
<dbReference type="GO" id="GO:0004553">
    <property type="term" value="F:hydrolase activity, hydrolyzing O-glycosyl compounds"/>
    <property type="evidence" value="ECO:0007669"/>
    <property type="project" value="InterPro"/>
</dbReference>
<comment type="caution">
    <text evidence="3">The sequence shown here is derived from an EMBL/GenBank/DDBJ whole genome shotgun (WGS) entry which is preliminary data.</text>
</comment>
<protein>
    <recommendedName>
        <fullName evidence="2">3D domain-containing protein</fullName>
    </recommendedName>
</protein>
<sequence length="157" mass="17681">MKDRYIKIMLILVAGWSLGFLHSSLSVKPKLEALQAEMDTIASQRDEARQLVSTVNRVTVKTTAYSNDPVSINVARWRDQRTATNTFARRGVVAADWRVFPPGTRFYIPGYGEAVVEDRGGAIKGLHLDLFVDSVQEAMKWGVKELPVYLIEKGRRT</sequence>
<gene>
    <name evidence="3" type="ORF">LCGC14_2716310</name>
</gene>
<dbReference type="InterPro" id="IPR036908">
    <property type="entry name" value="RlpA-like_sf"/>
</dbReference>
<keyword evidence="1" id="KW-0732">Signal</keyword>